<name>A0A182XZW7_ANOST</name>
<dbReference type="InterPro" id="IPR000618">
    <property type="entry name" value="Insect_cuticle"/>
</dbReference>
<sequence>MVCFTIMLIACLTASTEGYQIFGKNANSYVEMQPFENQFRYGYQVRKENDQFQHKYQSPQNVTYGCYGYTQKDVGGEHRIYYVADQFGYRTVEVGQIVTIFPTPGKSPVAKQFEELPFPAGCFNKKQVDQVPEPSDKHEVIATPPTNGGCCRPCINGGKTIKSEGGMVTLLYPFRVACSEMEKFEIELNQLVVQFHH</sequence>
<dbReference type="STRING" id="30069.A0A182XZW7"/>
<reference evidence="2" key="1">
    <citation type="journal article" date="2014" name="Genome Biol.">
        <title>Genome analysis of a major urban malaria vector mosquito, Anopheles stephensi.</title>
        <authorList>
            <person name="Jiang X."/>
            <person name="Peery A."/>
            <person name="Hall A.B."/>
            <person name="Sharma A."/>
            <person name="Chen X.G."/>
            <person name="Waterhouse R.M."/>
            <person name="Komissarov A."/>
            <person name="Riehle M.M."/>
            <person name="Shouche Y."/>
            <person name="Sharakhova M.V."/>
            <person name="Lawson D."/>
            <person name="Pakpour N."/>
            <person name="Arensburger P."/>
            <person name="Davidson V.L."/>
            <person name="Eiglmeier K."/>
            <person name="Emrich S."/>
            <person name="George P."/>
            <person name="Kennedy R.C."/>
            <person name="Mane S.P."/>
            <person name="Maslen G."/>
            <person name="Oringanje C."/>
            <person name="Qi Y."/>
            <person name="Settlage R."/>
            <person name="Tojo M."/>
            <person name="Tubio J.M."/>
            <person name="Unger M.F."/>
            <person name="Wang B."/>
            <person name="Vernick K.D."/>
            <person name="Ribeiro J.M."/>
            <person name="James A.A."/>
            <person name="Michel K."/>
            <person name="Riehle M.A."/>
            <person name="Luckhart S."/>
            <person name="Sharakhov I.V."/>
            <person name="Tu Z."/>
        </authorList>
    </citation>
    <scope>NUCLEOTIDE SEQUENCE [LARGE SCALE GENOMIC DNA]</scope>
    <source>
        <strain evidence="2">Indian</strain>
    </source>
</reference>
<dbReference type="Proteomes" id="UP000076408">
    <property type="component" value="Unassembled WGS sequence"/>
</dbReference>
<reference evidence="1" key="2">
    <citation type="submission" date="2020-05" db="UniProtKB">
        <authorList>
            <consortium name="EnsemblMetazoa"/>
        </authorList>
    </citation>
    <scope>IDENTIFICATION</scope>
    <source>
        <strain evidence="1">Indian</strain>
    </source>
</reference>
<dbReference type="GO" id="GO:0042302">
    <property type="term" value="F:structural constituent of cuticle"/>
    <property type="evidence" value="ECO:0007669"/>
    <property type="project" value="UniProtKB-UniRule"/>
</dbReference>
<dbReference type="AlphaFoldDB" id="A0A182XZW7"/>
<dbReference type="VEuPathDB" id="VectorBase:ASTEI20_041138"/>
<protein>
    <submittedName>
        <fullName evidence="1">Uncharacterized protein</fullName>
    </submittedName>
</protein>
<evidence type="ECO:0000313" key="2">
    <source>
        <dbReference type="Proteomes" id="UP000076408"/>
    </source>
</evidence>
<dbReference type="PROSITE" id="PS51155">
    <property type="entry name" value="CHIT_BIND_RR_2"/>
    <property type="match status" value="1"/>
</dbReference>
<dbReference type="VEuPathDB" id="VectorBase:ASTE006328"/>
<dbReference type="EnsemblMetazoa" id="ASTEI01753-RA">
    <property type="protein sequence ID" value="ASTEI01753-PA"/>
    <property type="gene ID" value="ASTEI01753"/>
</dbReference>
<evidence type="ECO:0000313" key="1">
    <source>
        <dbReference type="EnsemblMetazoa" id="ASTEI01753-PA"/>
    </source>
</evidence>
<dbReference type="OMA" id="HIDVNIP"/>
<keyword evidence="2" id="KW-1185">Reference proteome</keyword>
<accession>A0A182XZW7</accession>
<proteinExistence type="predicted"/>
<dbReference type="VEuPathDB" id="VectorBase:ASTEI01753"/>
<organism evidence="1 2">
    <name type="scientific">Anopheles stephensi</name>
    <name type="common">Indo-Pakistan malaria mosquito</name>
    <dbReference type="NCBI Taxonomy" id="30069"/>
    <lineage>
        <taxon>Eukaryota</taxon>
        <taxon>Metazoa</taxon>
        <taxon>Ecdysozoa</taxon>
        <taxon>Arthropoda</taxon>
        <taxon>Hexapoda</taxon>
        <taxon>Insecta</taxon>
        <taxon>Pterygota</taxon>
        <taxon>Neoptera</taxon>
        <taxon>Endopterygota</taxon>
        <taxon>Diptera</taxon>
        <taxon>Nematocera</taxon>
        <taxon>Culicoidea</taxon>
        <taxon>Culicidae</taxon>
        <taxon>Anophelinae</taxon>
        <taxon>Anopheles</taxon>
    </lineage>
</organism>